<keyword evidence="1" id="KW-0812">Transmembrane</keyword>
<name>A0A061Y6P6_ECOLX</name>
<dbReference type="EMBL" id="RTJF01000070">
    <property type="protein sequence ID" value="MJL96409.1"/>
    <property type="molecule type" value="Genomic_DNA"/>
</dbReference>
<dbReference type="OMA" id="CWLQTGF"/>
<reference evidence="5 7" key="3">
    <citation type="submission" date="2019-01" db="EMBL/GenBank/DDBJ databases">
        <title>Genomic analysis of febrile catheter-associated UTI E. coli isolates.</title>
        <authorList>
            <person name="Potter R."/>
            <person name="Zou Z."/>
            <person name="Henderson J."/>
            <person name="Dantas G."/>
        </authorList>
    </citation>
    <scope>NUCLEOTIDE SEQUENCE [LARGE SCALE GENOMIC DNA]</scope>
    <source>
        <strain evidence="5 7">29_CAASB</strain>
    </source>
</reference>
<proteinExistence type="predicted"/>
<evidence type="ECO:0000313" key="8">
    <source>
        <dbReference type="Proteomes" id="UP000306700"/>
    </source>
</evidence>
<comment type="caution">
    <text evidence="3">The sequence shown here is derived from an EMBL/GenBank/DDBJ whole genome shotgun (WGS) entry which is preliminary data.</text>
</comment>
<dbReference type="RefSeq" id="WP_001043230.1">
    <property type="nucleotide sequence ID" value="NZ_BGRB01000029.1"/>
</dbReference>
<evidence type="ECO:0000313" key="4">
    <source>
        <dbReference type="EMBL" id="MTE92637.1"/>
    </source>
</evidence>
<feature type="transmembrane region" description="Helical" evidence="1">
    <location>
        <begin position="47"/>
        <end position="68"/>
    </location>
</feature>
<evidence type="ECO:0000256" key="1">
    <source>
        <dbReference type="SAM" id="Phobius"/>
    </source>
</evidence>
<dbReference type="EMBL" id="WCEW01000140">
    <property type="protein sequence ID" value="MTE92637.1"/>
    <property type="molecule type" value="Genomic_DNA"/>
</dbReference>
<protein>
    <submittedName>
        <fullName evidence="3">Uncharacterized protein</fullName>
    </submittedName>
</protein>
<evidence type="ECO:0000313" key="9">
    <source>
        <dbReference type="Proteomes" id="UP000486847"/>
    </source>
</evidence>
<dbReference type="Proteomes" id="UP000306700">
    <property type="component" value="Unassembled WGS sequence"/>
</dbReference>
<sequence length="70" mass="8202">MNKSKNPVCWQQAGFCFYGSKLWEAALIDFSKLIRELRLMISQLPNWKFLLVWSIPFLWVVSQLIVAIKG</sequence>
<dbReference type="Proteomes" id="UP000885382">
    <property type="component" value="Unassembled WGS sequence"/>
</dbReference>
<keyword evidence="1" id="KW-0472">Membrane</keyword>
<evidence type="ECO:0000313" key="3">
    <source>
        <dbReference type="EMBL" id="MJL96409.1"/>
    </source>
</evidence>
<dbReference type="Proteomes" id="UP000288730">
    <property type="component" value="Unassembled WGS sequence"/>
</dbReference>
<evidence type="ECO:0000313" key="5">
    <source>
        <dbReference type="EMBL" id="RXD16766.1"/>
    </source>
</evidence>
<reference evidence="4 9" key="4">
    <citation type="submission" date="2019-10" db="EMBL/GenBank/DDBJ databases">
        <title>Comparative genomic analysis of antimicrobial resistant Escherichia coli of diverse origin.</title>
        <authorList>
            <person name="Ghatak S."/>
            <person name="Milton A.P."/>
            <person name="Rhetso K."/>
            <person name="Purkait D."/>
            <person name="Das S."/>
            <person name="Puro K.-U."/>
            <person name="Shakuntala I."/>
            <person name="Sen A."/>
            <person name="Sanjukta R."/>
            <person name="Priya G.B."/>
            <person name="Mawlong M."/>
            <person name="Lyngdoh V."/>
            <person name="Rynghang J."/>
            <person name="Mawphlang B.L."/>
        </authorList>
    </citation>
    <scope>NUCLEOTIDE SEQUENCE [LARGE SCALE GENOMIC DNA]</scope>
    <source>
        <strain evidence="4 9">SE161</strain>
    </source>
</reference>
<dbReference type="Proteomes" id="UP000486847">
    <property type="component" value="Unassembled WGS sequence"/>
</dbReference>
<evidence type="ECO:0000313" key="7">
    <source>
        <dbReference type="Proteomes" id="UP000288730"/>
    </source>
</evidence>
<evidence type="ECO:0000313" key="6">
    <source>
        <dbReference type="EMBL" id="TJH15499.1"/>
    </source>
</evidence>
<keyword evidence="1" id="KW-1133">Transmembrane helix</keyword>
<dbReference type="AlphaFoldDB" id="A0A061Y6P6"/>
<reference evidence="3" key="1">
    <citation type="submission" date="2018-06" db="EMBL/GenBank/DDBJ databases">
        <authorList>
            <person name="Ashton P.M."/>
            <person name="Dallman T."/>
            <person name="Nair S."/>
            <person name="De Pinna E."/>
            <person name="Peters T."/>
            <person name="Grant K."/>
        </authorList>
    </citation>
    <scope>NUCLEOTIDE SEQUENCE [LARGE SCALE GENOMIC DNA]</scope>
    <source>
        <strain evidence="2">412057</strain>
        <strain evidence="3">462023</strain>
    </source>
</reference>
<accession>A0A061Y6P6</accession>
<dbReference type="EMBL" id="SCJN01000051">
    <property type="protein sequence ID" value="RXD16766.1"/>
    <property type="molecule type" value="Genomic_DNA"/>
</dbReference>
<evidence type="ECO:0000313" key="2">
    <source>
        <dbReference type="EMBL" id="EGE1989782.1"/>
    </source>
</evidence>
<dbReference type="EMBL" id="AAVTXU010000093">
    <property type="protein sequence ID" value="EGE1989782.1"/>
    <property type="molecule type" value="Genomic_DNA"/>
</dbReference>
<reference evidence="6 8" key="2">
    <citation type="submission" date="2018-12" db="EMBL/GenBank/DDBJ databases">
        <title>Food and Water Safety Consortium.</title>
        <authorList>
            <person name="Tyson S."/>
            <person name="Peterson C.-L."/>
            <person name="Olson A."/>
            <person name="Tyler S."/>
            <person name="Cabral J."/>
            <person name="Lynch T."/>
            <person name="Knox N."/>
            <person name="Van Domselaar G."/>
            <person name="Graham M."/>
        </authorList>
    </citation>
    <scope>NUCLEOTIDE SEQUENCE [LARGE SCALE GENOMIC DNA]</scope>
    <source>
        <strain evidence="6 8">FWSEC0384</strain>
    </source>
</reference>
<gene>
    <name evidence="6" type="ORF">C9160_26135</name>
    <name evidence="2" type="ORF">DL968_19555</name>
    <name evidence="3" type="ORF">DNX30_27660</name>
    <name evidence="5" type="ORF">EPS76_08790</name>
    <name evidence="4" type="ORF">F9B07_28710</name>
</gene>
<organism evidence="3">
    <name type="scientific">Escherichia coli</name>
    <dbReference type="NCBI Taxonomy" id="562"/>
    <lineage>
        <taxon>Bacteria</taxon>
        <taxon>Pseudomonadati</taxon>
        <taxon>Pseudomonadota</taxon>
        <taxon>Gammaproteobacteria</taxon>
        <taxon>Enterobacterales</taxon>
        <taxon>Enterobacteriaceae</taxon>
        <taxon>Escherichia</taxon>
    </lineage>
</organism>
<dbReference type="EMBL" id="RRNI01000071">
    <property type="protein sequence ID" value="TJH15499.1"/>
    <property type="molecule type" value="Genomic_DNA"/>
</dbReference>
<dbReference type="Proteomes" id="UP000854059">
    <property type="component" value="Unassembled WGS sequence"/>
</dbReference>